<dbReference type="EMBL" id="JAUESC010000001">
    <property type="protein sequence ID" value="KAK0608528.1"/>
    <property type="molecule type" value="Genomic_DNA"/>
</dbReference>
<organism evidence="1 2">
    <name type="scientific">Acer saccharum</name>
    <name type="common">Sugar maple</name>
    <dbReference type="NCBI Taxonomy" id="4024"/>
    <lineage>
        <taxon>Eukaryota</taxon>
        <taxon>Viridiplantae</taxon>
        <taxon>Streptophyta</taxon>
        <taxon>Embryophyta</taxon>
        <taxon>Tracheophyta</taxon>
        <taxon>Spermatophyta</taxon>
        <taxon>Magnoliopsida</taxon>
        <taxon>eudicotyledons</taxon>
        <taxon>Gunneridae</taxon>
        <taxon>Pentapetalae</taxon>
        <taxon>rosids</taxon>
        <taxon>malvids</taxon>
        <taxon>Sapindales</taxon>
        <taxon>Sapindaceae</taxon>
        <taxon>Hippocastanoideae</taxon>
        <taxon>Acereae</taxon>
        <taxon>Acer</taxon>
    </lineage>
</organism>
<evidence type="ECO:0000313" key="2">
    <source>
        <dbReference type="Proteomes" id="UP001168877"/>
    </source>
</evidence>
<protein>
    <submittedName>
        <fullName evidence="1">Uncharacterized protein</fullName>
    </submittedName>
</protein>
<gene>
    <name evidence="1" type="ORF">LWI29_031946</name>
</gene>
<reference evidence="1" key="1">
    <citation type="journal article" date="2022" name="Plant J.">
        <title>Strategies of tolerance reflected in two North American maple genomes.</title>
        <authorList>
            <person name="McEvoy S.L."/>
            <person name="Sezen U.U."/>
            <person name="Trouern-Trend A."/>
            <person name="McMahon S.M."/>
            <person name="Schaberg P.G."/>
            <person name="Yang J."/>
            <person name="Wegrzyn J.L."/>
            <person name="Swenson N.G."/>
        </authorList>
    </citation>
    <scope>NUCLEOTIDE SEQUENCE</scope>
    <source>
        <strain evidence="1">NS2018</strain>
    </source>
</reference>
<proteinExistence type="predicted"/>
<dbReference type="InterPro" id="IPR037027">
    <property type="entry name" value="YqgF/RNaseH-like_dom_sf"/>
</dbReference>
<accession>A0AA39TTH6</accession>
<dbReference type="InterPro" id="IPR012337">
    <property type="entry name" value="RNaseH-like_sf"/>
</dbReference>
<evidence type="ECO:0000313" key="1">
    <source>
        <dbReference type="EMBL" id="KAK0608528.1"/>
    </source>
</evidence>
<reference evidence="1" key="2">
    <citation type="submission" date="2023-06" db="EMBL/GenBank/DDBJ databases">
        <authorList>
            <person name="Swenson N.G."/>
            <person name="Wegrzyn J.L."/>
            <person name="Mcevoy S.L."/>
        </authorList>
    </citation>
    <scope>NUCLEOTIDE SEQUENCE</scope>
    <source>
        <strain evidence="1">NS2018</strain>
        <tissue evidence="1">Leaf</tissue>
    </source>
</reference>
<dbReference type="Proteomes" id="UP001168877">
    <property type="component" value="Unassembled WGS sequence"/>
</dbReference>
<name>A0AA39TTH6_ACESA</name>
<dbReference type="Gene3D" id="3.30.420.140">
    <property type="entry name" value="YqgF/RNase H-like domain"/>
    <property type="match status" value="1"/>
</dbReference>
<sequence length="220" mass="25151">MRYFPSLALFRSLLVSNRYMLKKKLPTLYSLGVETGTKFIGLSVSDTDLTYSSPLMTYVLGEQETPEMFGQFMEQLIRNKIVGGLVVGYSAAVKESERADHEAQIMKFLDLLFESGYLRGLSLLWQFSSFPTENFYNGALEDGSDVEYHTTREWQKYCFFRPFYFFDMHEGEESSPSGSKSSININKFQEASQQSADCSPEAFTVSPQAIHIWGWKMAKT</sequence>
<comment type="caution">
    <text evidence="1">The sequence shown here is derived from an EMBL/GenBank/DDBJ whole genome shotgun (WGS) entry which is preliminary data.</text>
</comment>
<dbReference type="SUPFAM" id="SSF53098">
    <property type="entry name" value="Ribonuclease H-like"/>
    <property type="match status" value="1"/>
</dbReference>
<dbReference type="AlphaFoldDB" id="A0AA39TTH6"/>
<keyword evidence="2" id="KW-1185">Reference proteome</keyword>
<dbReference type="GO" id="GO:0006139">
    <property type="term" value="P:nucleobase-containing compound metabolic process"/>
    <property type="evidence" value="ECO:0007669"/>
    <property type="project" value="InterPro"/>
</dbReference>